<accession>A0AAJ8BNS7</accession>
<name>A0AAJ8BNS7_ASPNG</name>
<reference evidence="2" key="1">
    <citation type="submission" date="2025-02" db="EMBL/GenBank/DDBJ databases">
        <authorList>
            <consortium name="NCBI Genome Project"/>
        </authorList>
    </citation>
    <scope>NUCLEOTIDE SEQUENCE</scope>
</reference>
<dbReference type="GeneID" id="84591526"/>
<organism evidence="2">
    <name type="scientific">Aspergillus niger</name>
    <dbReference type="NCBI Taxonomy" id="5061"/>
    <lineage>
        <taxon>Eukaryota</taxon>
        <taxon>Fungi</taxon>
        <taxon>Dikarya</taxon>
        <taxon>Ascomycota</taxon>
        <taxon>Pezizomycotina</taxon>
        <taxon>Eurotiomycetes</taxon>
        <taxon>Eurotiomycetidae</taxon>
        <taxon>Eurotiales</taxon>
        <taxon>Aspergillaceae</taxon>
        <taxon>Aspergillus</taxon>
        <taxon>Aspergillus subgen. Circumdati</taxon>
    </lineage>
</organism>
<sequence length="658" mass="73288">MTYVLTPYVLIFPSPAVSRFYDNPHSGDSVRFISNAADKDRDHKNEGILIGVRKPESIIGRGKGTGSTLRQRMDCAGVNAALDMSGAGLGVRRSQYYTQGREHSGKCEGCRSLDTYAEIESVHIGHDQSHEFQGKRTGVIRPHLKANPAGACGDGSMADKAVLPNVGCWRAGFTIVSREIFDNKSIITARPQHFYIAMDRDCSFQHGRARSHDLNCAGNTDAGSHIQQPVERPRLIVVERDRGVVGSALLAFFHRSRFHVWRTKLIYRGRLRGGSPSLGNLGNGSRVQMRKIPVKKPDRPRLNPQSVNEVVISLNLADWGLNPWVRFNSRMDFKCRLQRVGEASLGAGFWQHGNLQLMIREETRRCNSGCLVTLLRTELRVPIGRKWGEPPPAPRFLHSTYFWTSARTFPQAASTMVGHIDDHHSEDSPLCGHWRISGWKNQRTCCSVVRVVRSPLPPFLRNENGPGFLISPRRLNALSIAIVTEWTNAQASIVQSQGTLEGEGSDPPRQTNLSVLYWRKGNNNTDLQAQEKHANRTFRLLLAYSASMGLDLLPRHDSKRSRIDSPVPKLRPIVAGLCKSTSLSGCHCRGRSPLNRRSLSTADRQPSIIGSGHRSLQNPKPQCGWSGLIVMAMVMMKEISDNGQQIDAKDMSKFRVGH</sequence>
<dbReference type="AlphaFoldDB" id="A0AAJ8BNS7"/>
<feature type="region of interest" description="Disordered" evidence="1">
    <location>
        <begin position="596"/>
        <end position="618"/>
    </location>
</feature>
<dbReference type="VEuPathDB" id="FungiDB:An07g09490"/>
<reference evidence="2" key="2">
    <citation type="submission" date="2025-08" db="UniProtKB">
        <authorList>
            <consortium name="RefSeq"/>
        </authorList>
    </citation>
    <scope>IDENTIFICATION</scope>
</reference>
<protein>
    <submittedName>
        <fullName evidence="2">Uncharacterized protein</fullName>
    </submittedName>
</protein>
<gene>
    <name evidence="2" type="ORF">An07g09490</name>
</gene>
<proteinExistence type="predicted"/>
<dbReference type="KEGG" id="ang:An07g09490"/>
<evidence type="ECO:0000313" key="2">
    <source>
        <dbReference type="RefSeq" id="XP_059601090.1"/>
    </source>
</evidence>
<dbReference type="RefSeq" id="XP_059601090.1">
    <property type="nucleotide sequence ID" value="XM_059748707.1"/>
</dbReference>
<evidence type="ECO:0000256" key="1">
    <source>
        <dbReference type="SAM" id="MobiDB-lite"/>
    </source>
</evidence>